<dbReference type="CDD" id="cd04301">
    <property type="entry name" value="NAT_SF"/>
    <property type="match status" value="1"/>
</dbReference>
<sequence>MRSTIAVRPVDGSELSVLARISAEARDESAVGSQVCGPDDATIVRQLSVLLAMDGGNILVALDGDEIVGFVLCRVVRPTVFDVTPAMHIEALYVSEAARRRGAGHALLSGVADLAQVRGAVDVYSVPIPGARGVQRFLARLGFAPVAGHRVVATATLRRRLNGDSGQRRRGSRSLEDLIARRRRARTEGASGPLDLREFQKSIAAVDADAAEISRSQGTGKVAAG</sequence>
<keyword evidence="1" id="KW-0808">Transferase</keyword>
<dbReference type="PANTHER" id="PTHR43877">
    <property type="entry name" value="AMINOALKYLPHOSPHONATE N-ACETYLTRANSFERASE-RELATED-RELATED"/>
    <property type="match status" value="1"/>
</dbReference>
<evidence type="ECO:0000256" key="1">
    <source>
        <dbReference type="ARBA" id="ARBA00022679"/>
    </source>
</evidence>
<dbReference type="PROSITE" id="PS51186">
    <property type="entry name" value="GNAT"/>
    <property type="match status" value="1"/>
</dbReference>
<dbReference type="RefSeq" id="WP_286217752.1">
    <property type="nucleotide sequence ID" value="NZ_AP027729.1"/>
</dbReference>
<dbReference type="Gene3D" id="3.40.630.30">
    <property type="match status" value="1"/>
</dbReference>
<evidence type="ECO:0000313" key="4">
    <source>
        <dbReference type="EMBL" id="BDZ43544.1"/>
    </source>
</evidence>
<keyword evidence="2" id="KW-0012">Acyltransferase</keyword>
<dbReference type="SUPFAM" id="SSF55729">
    <property type="entry name" value="Acyl-CoA N-acyltransferases (Nat)"/>
    <property type="match status" value="1"/>
</dbReference>
<dbReference type="InterPro" id="IPR050832">
    <property type="entry name" value="Bact_Acetyltransf"/>
</dbReference>
<dbReference type="Pfam" id="PF00583">
    <property type="entry name" value="Acetyltransf_1"/>
    <property type="match status" value="1"/>
</dbReference>
<evidence type="ECO:0000313" key="5">
    <source>
        <dbReference type="Proteomes" id="UP001321475"/>
    </source>
</evidence>
<evidence type="ECO:0000256" key="2">
    <source>
        <dbReference type="ARBA" id="ARBA00023315"/>
    </source>
</evidence>
<proteinExistence type="predicted"/>
<dbReference type="EMBL" id="AP027729">
    <property type="protein sequence ID" value="BDZ43544.1"/>
    <property type="molecule type" value="Genomic_DNA"/>
</dbReference>
<reference evidence="5" key="1">
    <citation type="journal article" date="2019" name="Int. J. Syst. Evol. Microbiol.">
        <title>The Global Catalogue of Microorganisms (GCM) 10K type strain sequencing project: providing services to taxonomists for standard genome sequencing and annotation.</title>
        <authorList>
            <consortium name="The Broad Institute Genomics Platform"/>
            <consortium name="The Broad Institute Genome Sequencing Center for Infectious Disease"/>
            <person name="Wu L."/>
            <person name="Ma J."/>
        </authorList>
    </citation>
    <scope>NUCLEOTIDE SEQUENCE [LARGE SCALE GENOMIC DNA]</scope>
    <source>
        <strain evidence="5">NBRC 108565</strain>
    </source>
</reference>
<organism evidence="4 5">
    <name type="scientific">Paraoerskovia sediminicola</name>
    <dbReference type="NCBI Taxonomy" id="1138587"/>
    <lineage>
        <taxon>Bacteria</taxon>
        <taxon>Bacillati</taxon>
        <taxon>Actinomycetota</taxon>
        <taxon>Actinomycetes</taxon>
        <taxon>Micrococcales</taxon>
        <taxon>Cellulomonadaceae</taxon>
        <taxon>Paraoerskovia</taxon>
    </lineage>
</organism>
<protein>
    <recommendedName>
        <fullName evidence="3">N-acetyltransferase domain-containing protein</fullName>
    </recommendedName>
</protein>
<dbReference type="Proteomes" id="UP001321475">
    <property type="component" value="Chromosome"/>
</dbReference>
<keyword evidence="5" id="KW-1185">Reference proteome</keyword>
<gene>
    <name evidence="4" type="ORF">GCM10025865_28430</name>
</gene>
<dbReference type="InterPro" id="IPR000182">
    <property type="entry name" value="GNAT_dom"/>
</dbReference>
<dbReference type="InterPro" id="IPR016181">
    <property type="entry name" value="Acyl_CoA_acyltransferase"/>
</dbReference>
<accession>A0ABN6XFB1</accession>
<evidence type="ECO:0000259" key="3">
    <source>
        <dbReference type="PROSITE" id="PS51186"/>
    </source>
</evidence>
<feature type="domain" description="N-acetyltransferase" evidence="3">
    <location>
        <begin position="5"/>
        <end position="162"/>
    </location>
</feature>
<name>A0ABN6XFB1_9CELL</name>